<keyword evidence="2" id="KW-1185">Reference proteome</keyword>
<reference evidence="1 2" key="1">
    <citation type="submission" date="2024-06" db="EMBL/GenBank/DDBJ databases">
        <title>A chromosome level genome sequence of Diviner's sage (Salvia divinorum).</title>
        <authorList>
            <person name="Ford S.A."/>
            <person name="Ro D.-K."/>
            <person name="Ness R.W."/>
            <person name="Phillips M.A."/>
        </authorList>
    </citation>
    <scope>NUCLEOTIDE SEQUENCE [LARGE SCALE GENOMIC DNA]</scope>
    <source>
        <strain evidence="1">SAF-2024a</strain>
        <tissue evidence="1">Leaf</tissue>
    </source>
</reference>
<protein>
    <submittedName>
        <fullName evidence="1">Snurportin-1 protein</fullName>
    </submittedName>
</protein>
<evidence type="ECO:0000313" key="1">
    <source>
        <dbReference type="EMBL" id="KAL1541299.1"/>
    </source>
</evidence>
<proteinExistence type="predicted"/>
<comment type="caution">
    <text evidence="1">The sequence shown here is derived from an EMBL/GenBank/DDBJ whole genome shotgun (WGS) entry which is preliminary data.</text>
</comment>
<organism evidence="1 2">
    <name type="scientific">Salvia divinorum</name>
    <name type="common">Maria pastora</name>
    <name type="synonym">Diviner's sage</name>
    <dbReference type="NCBI Taxonomy" id="28513"/>
    <lineage>
        <taxon>Eukaryota</taxon>
        <taxon>Viridiplantae</taxon>
        <taxon>Streptophyta</taxon>
        <taxon>Embryophyta</taxon>
        <taxon>Tracheophyta</taxon>
        <taxon>Spermatophyta</taxon>
        <taxon>Magnoliopsida</taxon>
        <taxon>eudicotyledons</taxon>
        <taxon>Gunneridae</taxon>
        <taxon>Pentapetalae</taxon>
        <taxon>asterids</taxon>
        <taxon>lamiids</taxon>
        <taxon>Lamiales</taxon>
        <taxon>Lamiaceae</taxon>
        <taxon>Nepetoideae</taxon>
        <taxon>Mentheae</taxon>
        <taxon>Salviinae</taxon>
        <taxon>Salvia</taxon>
        <taxon>Salvia subgen. Calosphace</taxon>
    </lineage>
</organism>
<dbReference type="EMBL" id="JBEAFC010000009">
    <property type="protein sequence ID" value="KAL1541299.1"/>
    <property type="molecule type" value="Genomic_DNA"/>
</dbReference>
<dbReference type="Proteomes" id="UP001567538">
    <property type="component" value="Unassembled WGS sequence"/>
</dbReference>
<gene>
    <name evidence="1" type="ORF">AAHA92_25538</name>
</gene>
<accession>A0ABD1GDL6</accession>
<name>A0ABD1GDL6_SALDI</name>
<evidence type="ECO:0000313" key="2">
    <source>
        <dbReference type="Proteomes" id="UP001567538"/>
    </source>
</evidence>
<sequence length="154" mass="17255">MHCGSLTAEVVVAGRVHRLKTWRPNRKSATVEGKDRAWKFHLMEMEVVGSILLLRRSEQILDAVQLDAIHVCEVLVSGDLLRFSINEKALCFKGGKLKSAYLNYLGKPNCVRAFVDSFLKVMLQYTARHSPLRIEHHLIASLDSPNEGDVGMVG</sequence>
<dbReference type="AlphaFoldDB" id="A0ABD1GDL6"/>